<comment type="caution">
    <text evidence="2">The sequence shown here is derived from an EMBL/GenBank/DDBJ whole genome shotgun (WGS) entry which is preliminary data.</text>
</comment>
<accession>A0A9J6GHY1</accession>
<evidence type="ECO:0000313" key="3">
    <source>
        <dbReference type="Proteomes" id="UP000821853"/>
    </source>
</evidence>
<name>A0A9J6GHY1_HAELO</name>
<dbReference type="Proteomes" id="UP000821853">
    <property type="component" value="Chromosome 5"/>
</dbReference>
<dbReference type="EMBL" id="JABSTR010000007">
    <property type="protein sequence ID" value="KAH9375045.1"/>
    <property type="molecule type" value="Genomic_DNA"/>
</dbReference>
<feature type="domain" description="Transposable element P transposase-like RNase H" evidence="1">
    <location>
        <begin position="20"/>
        <end position="83"/>
    </location>
</feature>
<evidence type="ECO:0000313" key="2">
    <source>
        <dbReference type="EMBL" id="KAH9375045.1"/>
    </source>
</evidence>
<organism evidence="2 3">
    <name type="scientific">Haemaphysalis longicornis</name>
    <name type="common">Bush tick</name>
    <dbReference type="NCBI Taxonomy" id="44386"/>
    <lineage>
        <taxon>Eukaryota</taxon>
        <taxon>Metazoa</taxon>
        <taxon>Ecdysozoa</taxon>
        <taxon>Arthropoda</taxon>
        <taxon>Chelicerata</taxon>
        <taxon>Arachnida</taxon>
        <taxon>Acari</taxon>
        <taxon>Parasitiformes</taxon>
        <taxon>Ixodida</taxon>
        <taxon>Ixodoidea</taxon>
        <taxon>Ixodidae</taxon>
        <taxon>Haemaphysalinae</taxon>
        <taxon>Haemaphysalis</taxon>
    </lineage>
</organism>
<dbReference type="VEuPathDB" id="VectorBase:HLOH_042457"/>
<dbReference type="InterPro" id="IPR048365">
    <property type="entry name" value="TNP-like_RNaseH_N"/>
</dbReference>
<gene>
    <name evidence="2" type="ORF">HPB48_009874</name>
</gene>
<proteinExistence type="predicted"/>
<sequence>MLTSAPGQRQARHLGGKPPVVLRFTGIVYQQCIPVGYFFTRCLKNDKLFRVTIEVLNGVEDVGVLVTRVLTADHQTNTALLMRLSGGGLLVDSVPHHLKKGDSLFLTFSPIIF</sequence>
<dbReference type="Pfam" id="PF21787">
    <property type="entry name" value="TNP-like_RNaseH_N"/>
    <property type="match status" value="1"/>
</dbReference>
<evidence type="ECO:0000259" key="1">
    <source>
        <dbReference type="Pfam" id="PF21787"/>
    </source>
</evidence>
<dbReference type="AlphaFoldDB" id="A0A9J6GHY1"/>
<reference evidence="2 3" key="1">
    <citation type="journal article" date="2020" name="Cell">
        <title>Large-Scale Comparative Analyses of Tick Genomes Elucidate Their Genetic Diversity and Vector Capacities.</title>
        <authorList>
            <consortium name="Tick Genome and Microbiome Consortium (TIGMIC)"/>
            <person name="Jia N."/>
            <person name="Wang J."/>
            <person name="Shi W."/>
            <person name="Du L."/>
            <person name="Sun Y."/>
            <person name="Zhan W."/>
            <person name="Jiang J.F."/>
            <person name="Wang Q."/>
            <person name="Zhang B."/>
            <person name="Ji P."/>
            <person name="Bell-Sakyi L."/>
            <person name="Cui X.M."/>
            <person name="Yuan T.T."/>
            <person name="Jiang B.G."/>
            <person name="Yang W.F."/>
            <person name="Lam T.T."/>
            <person name="Chang Q.C."/>
            <person name="Ding S.J."/>
            <person name="Wang X.J."/>
            <person name="Zhu J.G."/>
            <person name="Ruan X.D."/>
            <person name="Zhao L."/>
            <person name="Wei J.T."/>
            <person name="Ye R.Z."/>
            <person name="Que T.C."/>
            <person name="Du C.H."/>
            <person name="Zhou Y.H."/>
            <person name="Cheng J.X."/>
            <person name="Dai P.F."/>
            <person name="Guo W.B."/>
            <person name="Han X.H."/>
            <person name="Huang E.J."/>
            <person name="Li L.F."/>
            <person name="Wei W."/>
            <person name="Gao Y.C."/>
            <person name="Liu J.Z."/>
            <person name="Shao H.Z."/>
            <person name="Wang X."/>
            <person name="Wang C.C."/>
            <person name="Yang T.C."/>
            <person name="Huo Q.B."/>
            <person name="Li W."/>
            <person name="Chen H.Y."/>
            <person name="Chen S.E."/>
            <person name="Zhou L.G."/>
            <person name="Ni X.B."/>
            <person name="Tian J.H."/>
            <person name="Sheng Y."/>
            <person name="Liu T."/>
            <person name="Pan Y.S."/>
            <person name="Xia L.Y."/>
            <person name="Li J."/>
            <person name="Zhao F."/>
            <person name="Cao W.C."/>
        </authorList>
    </citation>
    <scope>NUCLEOTIDE SEQUENCE [LARGE SCALE GENOMIC DNA]</scope>
    <source>
        <strain evidence="2">HaeL-2018</strain>
    </source>
</reference>
<keyword evidence="3" id="KW-1185">Reference proteome</keyword>
<protein>
    <recommendedName>
        <fullName evidence="1">Transposable element P transposase-like RNase H domain-containing protein</fullName>
    </recommendedName>
</protein>